<protein>
    <submittedName>
        <fullName evidence="1">Uncharacterized protein</fullName>
    </submittedName>
</protein>
<sequence length="361" mass="41975">MPNDLKNDLDTKDSINNTFISNQLSKTNNIELLKALENGFKLIDLSDDEINIIINSIQNNEIKKSYIKKVENMLNNNKKMSLNKLQLSIVASERNKEIILETLLENNSFFSIVMNENDATFIEDNVLNSNLKFYCNSFIKEQENILEKKIFVDSDYKKTLIIYSDRFSKKVTELKLKYPSEIFLRVNDDNYESSIKKVLEIDESNLRGEIINKFINNRQIEHTPRIRQDIGKIYFLLDYDQGKSIAPLLKSYVVGIKIFSTSEIFHNADNIRDLADFEEILMPVSKDFILKTGNQKYDRLKQGIEKLVLSDFITIEKIYQNNLFKNDILLNTGLNSVSKNKCLTRDMGMWKIDLSEVIGRS</sequence>
<dbReference type="AlphaFoldDB" id="J5K708"/>
<evidence type="ECO:0000313" key="1">
    <source>
        <dbReference type="EMBL" id="EJP71683.1"/>
    </source>
</evidence>
<dbReference type="EMBL" id="JH611156">
    <property type="protein sequence ID" value="EJP71683.1"/>
    <property type="molecule type" value="Genomic_DNA"/>
</dbReference>
<dbReference type="Proteomes" id="UP000010305">
    <property type="component" value="Unassembled WGS sequence"/>
</dbReference>
<dbReference type="STRING" id="1123866.NT01SARS_0157"/>
<organism evidence="1 2">
    <name type="scientific">SAR86 cluster bacterium SAR86A</name>
    <dbReference type="NCBI Taxonomy" id="1123866"/>
    <lineage>
        <taxon>Bacteria</taxon>
        <taxon>Pseudomonadati</taxon>
        <taxon>Pseudomonadota</taxon>
        <taxon>Gammaproteobacteria</taxon>
        <taxon>SAR86 cluster</taxon>
    </lineage>
</organism>
<accession>J5K708</accession>
<evidence type="ECO:0000313" key="2">
    <source>
        <dbReference type="Proteomes" id="UP000010305"/>
    </source>
</evidence>
<proteinExistence type="predicted"/>
<reference evidence="1 2" key="1">
    <citation type="journal article" date="2012" name="ISME J.">
        <title>Genomic insights to SAR86, an abundant and uncultivated marine bacterial lineage.</title>
        <authorList>
            <person name="Dupont C.L."/>
            <person name="Rusch D.B."/>
            <person name="Yooseph S."/>
            <person name="Lombardo M.J."/>
            <person name="Richter R.A."/>
            <person name="Valas R."/>
            <person name="Novotny M."/>
            <person name="Yee-Greenbaum J."/>
            <person name="Selengut J.D."/>
            <person name="Haft D.H."/>
            <person name="Halpern A.L."/>
            <person name="Lasken R.S."/>
            <person name="Nealson K."/>
            <person name="Friedman R."/>
            <person name="Venter J.C."/>
        </authorList>
    </citation>
    <scope>NUCLEOTIDE SEQUENCE [LARGE SCALE GENOMIC DNA]</scope>
</reference>
<dbReference type="HOGENOM" id="CLU_767019_0_0_6"/>
<name>J5K708_9GAMM</name>
<gene>
    <name evidence="1" type="ORF">NT01SARS_0157</name>
</gene>